<feature type="transmembrane region" description="Helical" evidence="8">
    <location>
        <begin position="861"/>
        <end position="880"/>
    </location>
</feature>
<feature type="transmembrane region" description="Helical" evidence="8">
    <location>
        <begin position="807"/>
        <end position="825"/>
    </location>
</feature>
<keyword evidence="12" id="KW-1185">Reference proteome</keyword>
<feature type="transmembrane region" description="Helical" evidence="8">
    <location>
        <begin position="1003"/>
        <end position="1022"/>
    </location>
</feature>
<keyword evidence="4" id="KW-0677">Repeat</keyword>
<evidence type="ECO:0008006" key="13">
    <source>
        <dbReference type="Google" id="ProtNLM"/>
    </source>
</evidence>
<dbReference type="Gene3D" id="3.30.70.1450">
    <property type="entry name" value="Regulator of K+ conductance, C-terminal domain"/>
    <property type="match status" value="2"/>
</dbReference>
<comment type="subcellular location">
    <subcellularLocation>
        <location evidence="1">Membrane</location>
        <topology evidence="1">Multi-pass membrane protein</topology>
    </subcellularLocation>
</comment>
<dbReference type="PANTHER" id="PTHR43652">
    <property type="entry name" value="BASIC AMINO ACID ANTIPORTER YFCC-RELATED"/>
    <property type="match status" value="1"/>
</dbReference>
<dbReference type="FunFam" id="3.30.70.1450:FF:000009">
    <property type="entry name" value="SLC13 family permease"/>
    <property type="match status" value="1"/>
</dbReference>
<feature type="transmembrane region" description="Helical" evidence="8">
    <location>
        <begin position="76"/>
        <end position="96"/>
    </location>
</feature>
<feature type="transmembrane region" description="Helical" evidence="8">
    <location>
        <begin position="126"/>
        <end position="153"/>
    </location>
</feature>
<evidence type="ECO:0000259" key="9">
    <source>
        <dbReference type="PROSITE" id="PS51202"/>
    </source>
</evidence>
<evidence type="ECO:0000256" key="4">
    <source>
        <dbReference type="ARBA" id="ARBA00022737"/>
    </source>
</evidence>
<dbReference type="GO" id="GO:0008324">
    <property type="term" value="F:monoatomic cation transmembrane transporter activity"/>
    <property type="evidence" value="ECO:0007669"/>
    <property type="project" value="InterPro"/>
</dbReference>
<dbReference type="Proteomes" id="UP000198406">
    <property type="component" value="Unassembled WGS sequence"/>
</dbReference>
<evidence type="ECO:0000256" key="6">
    <source>
        <dbReference type="ARBA" id="ARBA00023136"/>
    </source>
</evidence>
<evidence type="ECO:0000256" key="3">
    <source>
        <dbReference type="ARBA" id="ARBA00022692"/>
    </source>
</evidence>
<feature type="domain" description="RCK C-terminal" evidence="9">
    <location>
        <begin position="706"/>
        <end position="792"/>
    </location>
</feature>
<feature type="domain" description="ACT" evidence="10">
    <location>
        <begin position="393"/>
        <end position="473"/>
    </location>
</feature>
<evidence type="ECO:0000256" key="5">
    <source>
        <dbReference type="ARBA" id="ARBA00022989"/>
    </source>
</evidence>
<dbReference type="Pfam" id="PF03600">
    <property type="entry name" value="CitMHS"/>
    <property type="match status" value="2"/>
</dbReference>
<dbReference type="GO" id="GO:0006813">
    <property type="term" value="P:potassium ion transport"/>
    <property type="evidence" value="ECO:0007669"/>
    <property type="project" value="InterPro"/>
</dbReference>
<comment type="caution">
    <text evidence="11">The sequence shown here is derived from an EMBL/GenBank/DDBJ whole genome shotgun (WGS) entry which is preliminary data.</text>
</comment>
<protein>
    <recommendedName>
        <fullName evidence="13">Citrate transporter-like domain-containing protein</fullName>
    </recommendedName>
</protein>
<dbReference type="InterPro" id="IPR045865">
    <property type="entry name" value="ACT-like_dom_sf"/>
</dbReference>
<dbReference type="GO" id="GO:0015116">
    <property type="term" value="F:sulfate transmembrane transporter activity"/>
    <property type="evidence" value="ECO:0007669"/>
    <property type="project" value="UniProtKB-ARBA"/>
</dbReference>
<sequence>MFPFHAEDTEKCPCEVHGRHLEEEAEAPKETWEIVFASIVIILMFVGLVLERIGADHVMLITMTMFMVTEIITVKEGLAGFSNSGVITVMILFVVAEGISKTGALDWYMSKLLGAPKSIASAQLRILIPITFVSAFLNNTPIVVVMLPVVLQWAKNNRLPRQQLLIPLSFAAIFGGTCTLIGTSTNLVVSGLVEERYGDTVKIELFDVGEFGVPLALIGIAYVLLFSPWLLPGEIEQEEEAILLGARVTPWSPAAGRTVQRSGLRETGGIYLVSVLRAETGNVHRAVSRDFVLNAGDTLYFTGLVESFGDFCEEHALEILTNETENDTSAVSADVTNLQVGSTKESLLNVDEGERLRNIHRLTDLIRGAKGSDTDMLGAPPSIVVSMDEEVVVVGVNTPDRPGLMLDISKTLLKLGLELHHTEAAVHGTRSLSIWRTETIQSEDLPDLEKIWSVLNALLSTDGGATKQRGLRVLRAQIRKGSRLEGKTASEVDFHKLYKAALVVVPKSQLKEGDVVVLQAKEGSPLLLEPPADFYKQLDDKNVSKSLLKSLVSGRSSRTDSEAASASHESDIEDAAGVEGAWKDLQVVTPRAEEGLEFLTAMAVAEKSGLVGKSANQHGITRLPSVYLVSIDRPTPAGTGQLTMQGGKSGLDKALSDFDKSDHHVSSIAITRDDPLQVGDILWFSGSASAVGDLRKIPGLRSFESEEVSKIEDTVFDRRLVQAVVARSGALVGHTVKEARFRSRYGAAVIAVDREGKRIHDHPGQIKLHAGDVLLLEAGPTFFSKSAEHDRSFALLAEVEDSAPPRLSLIIPAVLIVVTMLAVYTAELIDLVVGGLLASFLMVAIGCLSEQEARDSIHWDIYVIIGSAFGIGSGMLNSGLADIVADFLVDVGKAISLGEAGLVAAIMLAAFLISSILTNNAAAALLFPIAMNVAESAGIDLKLMSFALMLSASDYMTPYGYQTNLLVYGPGGYTFGDFVRFGIPLQLLLWICGALFLTVFDWYISWIGSAVVLAAVMAFRLLGDASTSRSNQSRRNSLNHQVFQ</sequence>
<keyword evidence="3 8" id="KW-0812">Transmembrane</keyword>
<evidence type="ECO:0000256" key="2">
    <source>
        <dbReference type="ARBA" id="ARBA00022448"/>
    </source>
</evidence>
<dbReference type="InterPro" id="IPR004680">
    <property type="entry name" value="Cit_transptr-like_dom"/>
</dbReference>
<evidence type="ECO:0000313" key="11">
    <source>
        <dbReference type="EMBL" id="GAX19652.1"/>
    </source>
</evidence>
<gene>
    <name evidence="11" type="ORF">FisN_19Hh236</name>
</gene>
<dbReference type="InterPro" id="IPR051679">
    <property type="entry name" value="DASS-Related_Transporters"/>
</dbReference>
<feature type="transmembrane region" description="Helical" evidence="8">
    <location>
        <begin position="34"/>
        <end position="55"/>
    </location>
</feature>
<dbReference type="PROSITE" id="PS51671">
    <property type="entry name" value="ACT"/>
    <property type="match status" value="1"/>
</dbReference>
<evidence type="ECO:0000256" key="8">
    <source>
        <dbReference type="SAM" id="Phobius"/>
    </source>
</evidence>
<name>A0A1Z5K0J9_FISSO</name>
<keyword evidence="5 8" id="KW-1133">Transmembrane helix</keyword>
<keyword evidence="6 8" id="KW-0472">Membrane</keyword>
<dbReference type="PANTHER" id="PTHR43652:SF2">
    <property type="entry name" value="BASIC AMINO ACID ANTIPORTER YFCC-RELATED"/>
    <property type="match status" value="1"/>
</dbReference>
<dbReference type="GO" id="GO:0005886">
    <property type="term" value="C:plasma membrane"/>
    <property type="evidence" value="ECO:0007669"/>
    <property type="project" value="TreeGrafter"/>
</dbReference>
<dbReference type="InParanoid" id="A0A1Z5K0J9"/>
<dbReference type="PROSITE" id="PS51202">
    <property type="entry name" value="RCK_C"/>
    <property type="match status" value="2"/>
</dbReference>
<evidence type="ECO:0000259" key="10">
    <source>
        <dbReference type="PROSITE" id="PS51671"/>
    </source>
</evidence>
<dbReference type="SUPFAM" id="SSF116726">
    <property type="entry name" value="TrkA C-terminal domain-like"/>
    <property type="match status" value="2"/>
</dbReference>
<proteinExistence type="inferred from homology"/>
<dbReference type="OrthoDB" id="442352at2759"/>
<reference evidence="11 12" key="1">
    <citation type="journal article" date="2015" name="Plant Cell">
        <title>Oil accumulation by the oleaginous diatom Fistulifera solaris as revealed by the genome and transcriptome.</title>
        <authorList>
            <person name="Tanaka T."/>
            <person name="Maeda Y."/>
            <person name="Veluchamy A."/>
            <person name="Tanaka M."/>
            <person name="Abida H."/>
            <person name="Marechal E."/>
            <person name="Bowler C."/>
            <person name="Muto M."/>
            <person name="Sunaga Y."/>
            <person name="Tanaka M."/>
            <person name="Yoshino T."/>
            <person name="Taniguchi T."/>
            <person name="Fukuda Y."/>
            <person name="Nemoto M."/>
            <person name="Matsumoto M."/>
            <person name="Wong P.S."/>
            <person name="Aburatani S."/>
            <person name="Fujibuchi W."/>
        </authorList>
    </citation>
    <scope>NUCLEOTIDE SEQUENCE [LARGE SCALE GENOMIC DNA]</scope>
    <source>
        <strain evidence="11 12">JPCC DA0580</strain>
    </source>
</reference>
<keyword evidence="2" id="KW-0813">Transport</keyword>
<feature type="transmembrane region" description="Helical" evidence="8">
    <location>
        <begin position="900"/>
        <end position="927"/>
    </location>
</feature>
<dbReference type="InterPro" id="IPR002912">
    <property type="entry name" value="ACT_dom"/>
</dbReference>
<feature type="transmembrane region" description="Helical" evidence="8">
    <location>
        <begin position="165"/>
        <end position="191"/>
    </location>
</feature>
<evidence type="ECO:0000256" key="7">
    <source>
        <dbReference type="ARBA" id="ARBA00061614"/>
    </source>
</evidence>
<feature type="transmembrane region" description="Helical" evidence="8">
    <location>
        <begin position="831"/>
        <end position="849"/>
    </location>
</feature>
<dbReference type="InterPro" id="IPR006037">
    <property type="entry name" value="RCK_C"/>
</dbReference>
<feature type="transmembrane region" description="Helical" evidence="8">
    <location>
        <begin position="211"/>
        <end position="231"/>
    </location>
</feature>
<evidence type="ECO:0000313" key="12">
    <source>
        <dbReference type="Proteomes" id="UP000198406"/>
    </source>
</evidence>
<organism evidence="11 12">
    <name type="scientific">Fistulifera solaris</name>
    <name type="common">Oleaginous diatom</name>
    <dbReference type="NCBI Taxonomy" id="1519565"/>
    <lineage>
        <taxon>Eukaryota</taxon>
        <taxon>Sar</taxon>
        <taxon>Stramenopiles</taxon>
        <taxon>Ochrophyta</taxon>
        <taxon>Bacillariophyta</taxon>
        <taxon>Bacillariophyceae</taxon>
        <taxon>Bacillariophycidae</taxon>
        <taxon>Naviculales</taxon>
        <taxon>Naviculaceae</taxon>
        <taxon>Fistulifera</taxon>
    </lineage>
</organism>
<accession>A0A1Z5K0J9</accession>
<dbReference type="InterPro" id="IPR036721">
    <property type="entry name" value="RCK_C_sf"/>
</dbReference>
<dbReference type="Pfam" id="PF02080">
    <property type="entry name" value="TrkA_C"/>
    <property type="match status" value="2"/>
</dbReference>
<feature type="transmembrane region" description="Helical" evidence="8">
    <location>
        <begin position="978"/>
        <end position="997"/>
    </location>
</feature>
<dbReference type="EMBL" id="BDSP01000137">
    <property type="protein sequence ID" value="GAX19652.1"/>
    <property type="molecule type" value="Genomic_DNA"/>
</dbReference>
<feature type="domain" description="RCK C-terminal" evidence="9">
    <location>
        <begin position="231"/>
        <end position="317"/>
    </location>
</feature>
<dbReference type="AlphaFoldDB" id="A0A1Z5K0J9"/>
<evidence type="ECO:0000256" key="1">
    <source>
        <dbReference type="ARBA" id="ARBA00004141"/>
    </source>
</evidence>
<dbReference type="SUPFAM" id="SSF55021">
    <property type="entry name" value="ACT-like"/>
    <property type="match status" value="1"/>
</dbReference>
<comment type="similarity">
    <text evidence="7">Belongs to the divalent anion:Na+ symporter (DASS) superfamily. Na+/sulfate symporter (TC 2.A.47.4) family.</text>
</comment>